<dbReference type="InterPro" id="IPR023346">
    <property type="entry name" value="Lysozyme-like_dom_sf"/>
</dbReference>
<dbReference type="SUPFAM" id="SSF53955">
    <property type="entry name" value="Lysozyme-like"/>
    <property type="match status" value="1"/>
</dbReference>
<feature type="region of interest" description="Disordered" evidence="2">
    <location>
        <begin position="314"/>
        <end position="359"/>
    </location>
</feature>
<dbReference type="AlphaFoldDB" id="A0A109W4B6"/>
<evidence type="ECO:0000313" key="5">
    <source>
        <dbReference type="Proteomes" id="UP000069241"/>
    </source>
</evidence>
<evidence type="ECO:0000259" key="3">
    <source>
        <dbReference type="Pfam" id="PF01464"/>
    </source>
</evidence>
<dbReference type="GO" id="GO:0008933">
    <property type="term" value="F:peptidoglycan lytic transglycosylase activity"/>
    <property type="evidence" value="ECO:0007669"/>
    <property type="project" value="InterPro"/>
</dbReference>
<dbReference type="PANTHER" id="PTHR37423:SF2">
    <property type="entry name" value="MEMBRANE-BOUND LYTIC MUREIN TRANSGLYCOSYLASE C"/>
    <property type="match status" value="1"/>
</dbReference>
<evidence type="ECO:0000256" key="2">
    <source>
        <dbReference type="SAM" id="MobiDB-lite"/>
    </source>
</evidence>
<dbReference type="CDD" id="cd16894">
    <property type="entry name" value="MltD-like"/>
    <property type="match status" value="1"/>
</dbReference>
<sequence length="359" mass="40033">MRNFAARFRPARRAVPRTPQHAGRARFFLLAVCLCLAACRAHGPSLDPDLPQTRVASMSRVLIPANGGRTIHVPRFMGDAHALWSPLRRTERAAVVDYASLSAEVRLDVWTPHAEETTVRRYLHRLLEERRSTTDHVLRRARRYLPVALEGMQRQGLPAELACLPLVESAFEPRCVSSAGAAGLWQLMPQTARRFGLTVSKEKDERFDVEKSTVAAARYLAYLHGLFRDWPLALAAYNCGEGAMQKAVRRYGDSLEEITRKCRNDDPAAQALREETLRFVPQFAAAVLVLGKSPELGLNEKTFLPLQAAGAAPMGKSIKKDTRGDRARNRPENRRLAMQGSYDAPAGTPRALPRISRIP</sequence>
<feature type="domain" description="Transglycosylase SLT" evidence="3">
    <location>
        <begin position="154"/>
        <end position="254"/>
    </location>
</feature>
<comment type="similarity">
    <text evidence="1">Belongs to the transglycosylase Slt family.</text>
</comment>
<dbReference type="GO" id="GO:0000270">
    <property type="term" value="P:peptidoglycan metabolic process"/>
    <property type="evidence" value="ECO:0007669"/>
    <property type="project" value="InterPro"/>
</dbReference>
<dbReference type="GO" id="GO:0016020">
    <property type="term" value="C:membrane"/>
    <property type="evidence" value="ECO:0007669"/>
    <property type="project" value="InterPro"/>
</dbReference>
<dbReference type="PANTHER" id="PTHR37423">
    <property type="entry name" value="SOLUBLE LYTIC MUREIN TRANSGLYCOSYLASE-RELATED"/>
    <property type="match status" value="1"/>
</dbReference>
<organism evidence="4 5">
    <name type="scientific">Desulfovibrio fairfieldensis</name>
    <dbReference type="NCBI Taxonomy" id="44742"/>
    <lineage>
        <taxon>Bacteria</taxon>
        <taxon>Pseudomonadati</taxon>
        <taxon>Thermodesulfobacteriota</taxon>
        <taxon>Desulfovibrionia</taxon>
        <taxon>Desulfovibrionales</taxon>
        <taxon>Desulfovibrionaceae</taxon>
        <taxon>Desulfovibrio</taxon>
    </lineage>
</organism>
<dbReference type="PROSITE" id="PS00922">
    <property type="entry name" value="TRANSGLYCOSYLASE"/>
    <property type="match status" value="1"/>
</dbReference>
<gene>
    <name evidence="4" type="ORF">AXF13_08475</name>
</gene>
<dbReference type="EMBL" id="CP014229">
    <property type="protein sequence ID" value="AMD90155.1"/>
    <property type="molecule type" value="Genomic_DNA"/>
</dbReference>
<dbReference type="Gene3D" id="1.10.530.10">
    <property type="match status" value="1"/>
</dbReference>
<dbReference type="InterPro" id="IPR008258">
    <property type="entry name" value="Transglycosylase_SLT_dom_1"/>
</dbReference>
<feature type="compositionally biased region" description="Basic and acidic residues" evidence="2">
    <location>
        <begin position="318"/>
        <end position="335"/>
    </location>
</feature>
<proteinExistence type="inferred from homology"/>
<evidence type="ECO:0000256" key="1">
    <source>
        <dbReference type="ARBA" id="ARBA00007734"/>
    </source>
</evidence>
<accession>A0A109W4B6</accession>
<reference evidence="5" key="1">
    <citation type="submission" date="2016-02" db="EMBL/GenBank/DDBJ databases">
        <authorList>
            <person name="Holder M.E."/>
            <person name="Ajami N.J."/>
            <person name="Petrosino J.F."/>
        </authorList>
    </citation>
    <scope>NUCLEOTIDE SEQUENCE [LARGE SCALE GENOMIC DNA]</scope>
    <source>
        <strain evidence="5">CCUG 45958</strain>
    </source>
</reference>
<dbReference type="KEGG" id="dfi:AXF13_08475"/>
<dbReference type="RefSeq" id="WP_062252574.1">
    <property type="nucleotide sequence ID" value="NZ_CP014229.1"/>
</dbReference>
<dbReference type="Pfam" id="PF01464">
    <property type="entry name" value="SLT"/>
    <property type="match status" value="1"/>
</dbReference>
<keyword evidence="5" id="KW-1185">Reference proteome</keyword>
<protein>
    <submittedName>
        <fullName evidence="4">Transglycosylase</fullName>
    </submittedName>
</protein>
<dbReference type="InterPro" id="IPR000189">
    <property type="entry name" value="Transglyc_AS"/>
</dbReference>
<name>A0A109W4B6_9BACT</name>
<dbReference type="STRING" id="44742.AXF13_08475"/>
<evidence type="ECO:0000313" key="4">
    <source>
        <dbReference type="EMBL" id="AMD90155.1"/>
    </source>
</evidence>
<dbReference type="Proteomes" id="UP000069241">
    <property type="component" value="Chromosome"/>
</dbReference>